<keyword evidence="1" id="KW-0805">Transcription regulation</keyword>
<dbReference type="Gene3D" id="3.30.450.40">
    <property type="match status" value="1"/>
</dbReference>
<dbReference type="InterPro" id="IPR036388">
    <property type="entry name" value="WH-like_DNA-bd_sf"/>
</dbReference>
<dbReference type="InterPro" id="IPR005471">
    <property type="entry name" value="Tscrpt_reg_IclR_N"/>
</dbReference>
<feature type="compositionally biased region" description="Polar residues" evidence="4">
    <location>
        <begin position="1"/>
        <end position="18"/>
    </location>
</feature>
<comment type="caution">
    <text evidence="7">The sequence shown here is derived from an EMBL/GenBank/DDBJ whole genome shotgun (WGS) entry which is preliminary data.</text>
</comment>
<evidence type="ECO:0000313" key="7">
    <source>
        <dbReference type="EMBL" id="GAA4783087.1"/>
    </source>
</evidence>
<feature type="region of interest" description="Disordered" evidence="4">
    <location>
        <begin position="1"/>
        <end position="40"/>
    </location>
</feature>
<evidence type="ECO:0000259" key="6">
    <source>
        <dbReference type="PROSITE" id="PS51078"/>
    </source>
</evidence>
<gene>
    <name evidence="7" type="ORF">GCM10023351_30560</name>
</gene>
<dbReference type="SUPFAM" id="SSF46785">
    <property type="entry name" value="Winged helix' DNA-binding domain"/>
    <property type="match status" value="1"/>
</dbReference>
<dbReference type="PROSITE" id="PS51078">
    <property type="entry name" value="ICLR_ED"/>
    <property type="match status" value="1"/>
</dbReference>
<keyword evidence="8" id="KW-1185">Reference proteome</keyword>
<evidence type="ECO:0000313" key="8">
    <source>
        <dbReference type="Proteomes" id="UP001501645"/>
    </source>
</evidence>
<dbReference type="Pfam" id="PF01614">
    <property type="entry name" value="IclR_C"/>
    <property type="match status" value="1"/>
</dbReference>
<keyword evidence="2" id="KW-0238">DNA-binding</keyword>
<dbReference type="InterPro" id="IPR029016">
    <property type="entry name" value="GAF-like_dom_sf"/>
</dbReference>
<dbReference type="Gene3D" id="1.10.10.10">
    <property type="entry name" value="Winged helix-like DNA-binding domain superfamily/Winged helix DNA-binding domain"/>
    <property type="match status" value="1"/>
</dbReference>
<feature type="domain" description="HTH iclR-type" evidence="5">
    <location>
        <begin position="47"/>
        <end position="108"/>
    </location>
</feature>
<dbReference type="PANTHER" id="PTHR30136:SF24">
    <property type="entry name" value="HTH-TYPE TRANSCRIPTIONAL REPRESSOR ALLR"/>
    <property type="match status" value="1"/>
</dbReference>
<protein>
    <submittedName>
        <fullName evidence="7">IclR family transcriptional regulator</fullName>
    </submittedName>
</protein>
<dbReference type="InterPro" id="IPR014757">
    <property type="entry name" value="Tscrpt_reg_IclR_C"/>
</dbReference>
<evidence type="ECO:0000256" key="1">
    <source>
        <dbReference type="ARBA" id="ARBA00023015"/>
    </source>
</evidence>
<feature type="domain" description="IclR-ED" evidence="6">
    <location>
        <begin position="109"/>
        <end position="295"/>
    </location>
</feature>
<proteinExistence type="predicted"/>
<dbReference type="SUPFAM" id="SSF55781">
    <property type="entry name" value="GAF domain-like"/>
    <property type="match status" value="1"/>
</dbReference>
<dbReference type="InterPro" id="IPR036390">
    <property type="entry name" value="WH_DNA-bd_sf"/>
</dbReference>
<accession>A0ABP9ALF4</accession>
<dbReference type="PROSITE" id="PS51077">
    <property type="entry name" value="HTH_ICLR"/>
    <property type="match status" value="1"/>
</dbReference>
<name>A0ABP9ALF4_9MICO</name>
<dbReference type="EMBL" id="BAABKO010000006">
    <property type="protein sequence ID" value="GAA4783087.1"/>
    <property type="molecule type" value="Genomic_DNA"/>
</dbReference>
<evidence type="ECO:0000256" key="3">
    <source>
        <dbReference type="ARBA" id="ARBA00023163"/>
    </source>
</evidence>
<reference evidence="8" key="1">
    <citation type="journal article" date="2019" name="Int. J. Syst. Evol. Microbiol.">
        <title>The Global Catalogue of Microorganisms (GCM) 10K type strain sequencing project: providing services to taxonomists for standard genome sequencing and annotation.</title>
        <authorList>
            <consortium name="The Broad Institute Genomics Platform"/>
            <consortium name="The Broad Institute Genome Sequencing Center for Infectious Disease"/>
            <person name="Wu L."/>
            <person name="Ma J."/>
        </authorList>
    </citation>
    <scope>NUCLEOTIDE SEQUENCE [LARGE SCALE GENOMIC DNA]</scope>
    <source>
        <strain evidence="8">JCM 18537</strain>
    </source>
</reference>
<dbReference type="Proteomes" id="UP001501645">
    <property type="component" value="Unassembled WGS sequence"/>
</dbReference>
<dbReference type="SMART" id="SM00346">
    <property type="entry name" value="HTH_ICLR"/>
    <property type="match status" value="1"/>
</dbReference>
<dbReference type="InterPro" id="IPR050707">
    <property type="entry name" value="HTH_MetabolicPath_Reg"/>
</dbReference>
<dbReference type="PANTHER" id="PTHR30136">
    <property type="entry name" value="HELIX-TURN-HELIX TRANSCRIPTIONAL REGULATOR, ICLR FAMILY"/>
    <property type="match status" value="1"/>
</dbReference>
<keyword evidence="3" id="KW-0804">Transcription</keyword>
<dbReference type="Pfam" id="PF09339">
    <property type="entry name" value="HTH_IclR"/>
    <property type="match status" value="1"/>
</dbReference>
<evidence type="ECO:0000256" key="2">
    <source>
        <dbReference type="ARBA" id="ARBA00023125"/>
    </source>
</evidence>
<organism evidence="7 8">
    <name type="scientific">Microbacterium gilvum</name>
    <dbReference type="NCBI Taxonomy" id="1336204"/>
    <lineage>
        <taxon>Bacteria</taxon>
        <taxon>Bacillati</taxon>
        <taxon>Actinomycetota</taxon>
        <taxon>Actinomycetes</taxon>
        <taxon>Micrococcales</taxon>
        <taxon>Microbacteriaceae</taxon>
        <taxon>Microbacterium</taxon>
    </lineage>
</organism>
<evidence type="ECO:0000256" key="4">
    <source>
        <dbReference type="SAM" id="MobiDB-lite"/>
    </source>
</evidence>
<evidence type="ECO:0000259" key="5">
    <source>
        <dbReference type="PROSITE" id="PS51077"/>
    </source>
</evidence>
<sequence length="295" mass="32075">MRSVENVSSTRTIRSVTESPDAEFAMGTLSRRAPAARDNRRMDADGEGVLARAMRILACFTADDPDLSATRIGELTGLSSSTLHRILAQLVEHGLVARAPGRRYIVGPRLWELGELSPLSLRLRETALPHMQRLYEATGENVHLAVLDAPSPQRAAALYVGRVTGHSSIPTLSRMGGRHPLHAVGVGKAMLAQQSEEWLRQFFETPLERETAHSITSEIALRADLEATKARGYALAREEMTLGNISIAAMIGHVRGLPPAAIGVVVHIDRADERRLAGLVRQAAAALGRELRDAR</sequence>